<gene>
    <name evidence="2" type="ORF">LJ207_03355</name>
</gene>
<feature type="domain" description="Phospholipase C/D" evidence="1">
    <location>
        <begin position="6"/>
        <end position="181"/>
    </location>
</feature>
<proteinExistence type="predicted"/>
<comment type="caution">
    <text evidence="2">The sequence shown here is derived from an EMBL/GenBank/DDBJ whole genome shotgun (WGS) entry which is preliminary data.</text>
</comment>
<protein>
    <submittedName>
        <fullName evidence="2">Zinc dependent phospholipase C family protein</fullName>
    </submittedName>
</protein>
<sequence length="300" mass="35390">MPDFWTHILAGEKVLKSCENEELSNLIAENYQLYNFGCQGADILFYKDFWPWKRSKNSSQAASFIHRISAKDIFAIILKDLDQSEIYKDGKIIAGAEKRGLLTYLLAFIVHYSLDSISHPFILANGGAGQKHKLIEIKIDIYMIDKYWNKDVLELNPQSYYQLKAEFKEEIERFYANIFSELLPYPYKAGMIEGAYTDLKKYHSLFCDNKQYKYYFFKLLNYLYPDELASYSYQLAKDKEIWSAENYQQFENYFAQSLNKSREYFTLLFNYFKKEISLKETLSAFSSRDFLGQNKAKNSL</sequence>
<organism evidence="2 3">
    <name type="scientific">Halanaerobium polyolivorans</name>
    <dbReference type="NCBI Taxonomy" id="2886943"/>
    <lineage>
        <taxon>Bacteria</taxon>
        <taxon>Bacillati</taxon>
        <taxon>Bacillota</taxon>
        <taxon>Clostridia</taxon>
        <taxon>Halanaerobiales</taxon>
        <taxon>Halanaerobiaceae</taxon>
        <taxon>Halanaerobium</taxon>
    </lineage>
</organism>
<accession>A0AAW4WTD9</accession>
<name>A0AAW4WTD9_9FIRM</name>
<dbReference type="Pfam" id="PF00882">
    <property type="entry name" value="Zn_dep_PLPC"/>
    <property type="match status" value="1"/>
</dbReference>
<keyword evidence="3" id="KW-1185">Reference proteome</keyword>
<reference evidence="2 3" key="1">
    <citation type="submission" date="2021-10" db="EMBL/GenBank/DDBJ databases">
        <authorList>
            <person name="Grouzdev D.S."/>
            <person name="Pantiukh K.S."/>
            <person name="Krutkina M.S."/>
        </authorList>
    </citation>
    <scope>NUCLEOTIDE SEQUENCE [LARGE SCALE GENOMIC DNA]</scope>
    <source>
        <strain evidence="2 3">Z-7514</strain>
    </source>
</reference>
<evidence type="ECO:0000259" key="1">
    <source>
        <dbReference type="Pfam" id="PF00882"/>
    </source>
</evidence>
<evidence type="ECO:0000313" key="2">
    <source>
        <dbReference type="EMBL" id="MCC3144355.1"/>
    </source>
</evidence>
<dbReference type="Proteomes" id="UP001199296">
    <property type="component" value="Unassembled WGS sequence"/>
</dbReference>
<dbReference type="RefSeq" id="WP_229344074.1">
    <property type="nucleotide sequence ID" value="NZ_JAJFAT010000003.1"/>
</dbReference>
<dbReference type="EMBL" id="JAJFAT010000003">
    <property type="protein sequence ID" value="MCC3144355.1"/>
    <property type="molecule type" value="Genomic_DNA"/>
</dbReference>
<dbReference type="AlphaFoldDB" id="A0AAW4WTD9"/>
<dbReference type="InterPro" id="IPR029002">
    <property type="entry name" value="PLPC/GPLD1"/>
</dbReference>
<evidence type="ECO:0000313" key="3">
    <source>
        <dbReference type="Proteomes" id="UP001199296"/>
    </source>
</evidence>